<dbReference type="Proteomes" id="UP000192578">
    <property type="component" value="Unassembled WGS sequence"/>
</dbReference>
<dbReference type="Gene3D" id="3.30.50.10">
    <property type="entry name" value="Erythroid Transcription Factor GATA-1, subunit A"/>
    <property type="match status" value="1"/>
</dbReference>
<name>A0A9X6RK97_HYPEX</name>
<dbReference type="GO" id="GO:0009755">
    <property type="term" value="P:hormone-mediated signaling pathway"/>
    <property type="evidence" value="ECO:0007669"/>
    <property type="project" value="TreeGrafter"/>
</dbReference>
<dbReference type="AlphaFoldDB" id="A0A9X6RK97"/>
<keyword evidence="8" id="KW-0539">Nucleus</keyword>
<dbReference type="GO" id="GO:0000122">
    <property type="term" value="P:negative regulation of transcription by RNA polymerase II"/>
    <property type="evidence" value="ECO:0007669"/>
    <property type="project" value="TreeGrafter"/>
</dbReference>
<dbReference type="GO" id="GO:0045944">
    <property type="term" value="P:positive regulation of transcription by RNA polymerase II"/>
    <property type="evidence" value="ECO:0007669"/>
    <property type="project" value="TreeGrafter"/>
</dbReference>
<dbReference type="EMBL" id="MTYJ01000193">
    <property type="protein sequence ID" value="OWA50451.1"/>
    <property type="molecule type" value="Genomic_DNA"/>
</dbReference>
<evidence type="ECO:0000313" key="10">
    <source>
        <dbReference type="EMBL" id="OWA50451.1"/>
    </source>
</evidence>
<dbReference type="GO" id="GO:0030154">
    <property type="term" value="P:cell differentiation"/>
    <property type="evidence" value="ECO:0007669"/>
    <property type="project" value="TreeGrafter"/>
</dbReference>
<keyword evidence="2" id="KW-0863">Zinc-finger</keyword>
<feature type="domain" description="Nuclear receptor" evidence="9">
    <location>
        <begin position="1"/>
        <end position="73"/>
    </location>
</feature>
<evidence type="ECO:0000256" key="2">
    <source>
        <dbReference type="ARBA" id="ARBA00022771"/>
    </source>
</evidence>
<evidence type="ECO:0000256" key="7">
    <source>
        <dbReference type="ARBA" id="ARBA00023170"/>
    </source>
</evidence>
<dbReference type="InterPro" id="IPR013088">
    <property type="entry name" value="Znf_NHR/GATA"/>
</dbReference>
<dbReference type="SUPFAM" id="SSF57716">
    <property type="entry name" value="Glucocorticoid receptor-like (DNA-binding domain)"/>
    <property type="match status" value="1"/>
</dbReference>
<dbReference type="OrthoDB" id="9996608at2759"/>
<dbReference type="GO" id="GO:0000978">
    <property type="term" value="F:RNA polymerase II cis-regulatory region sequence-specific DNA binding"/>
    <property type="evidence" value="ECO:0007669"/>
    <property type="project" value="TreeGrafter"/>
</dbReference>
<evidence type="ECO:0000256" key="8">
    <source>
        <dbReference type="ARBA" id="ARBA00023242"/>
    </source>
</evidence>
<keyword evidence="11" id="KW-1185">Reference proteome</keyword>
<dbReference type="Pfam" id="PF00105">
    <property type="entry name" value="zf-C4"/>
    <property type="match status" value="1"/>
</dbReference>
<organism evidence="10 11">
    <name type="scientific">Hypsibius exemplaris</name>
    <name type="common">Freshwater tardigrade</name>
    <dbReference type="NCBI Taxonomy" id="2072580"/>
    <lineage>
        <taxon>Eukaryota</taxon>
        <taxon>Metazoa</taxon>
        <taxon>Ecdysozoa</taxon>
        <taxon>Tardigrada</taxon>
        <taxon>Eutardigrada</taxon>
        <taxon>Parachela</taxon>
        <taxon>Hypsibioidea</taxon>
        <taxon>Hypsibiidae</taxon>
        <taxon>Hypsibius</taxon>
    </lineage>
</organism>
<reference evidence="11" key="1">
    <citation type="submission" date="2017-01" db="EMBL/GenBank/DDBJ databases">
        <title>Comparative genomics of anhydrobiosis in the tardigrade Hypsibius dujardini.</title>
        <authorList>
            <person name="Yoshida Y."/>
            <person name="Koutsovoulos G."/>
            <person name="Laetsch D."/>
            <person name="Stevens L."/>
            <person name="Kumar S."/>
            <person name="Horikawa D."/>
            <person name="Ishino K."/>
            <person name="Komine S."/>
            <person name="Tomita M."/>
            <person name="Blaxter M."/>
            <person name="Arakawa K."/>
        </authorList>
    </citation>
    <scope>NUCLEOTIDE SEQUENCE [LARGE SCALE GENOMIC DNA]</scope>
    <source>
        <strain evidence="11">Z151</strain>
    </source>
</reference>
<dbReference type="PANTHER" id="PTHR24082:SF473">
    <property type="entry name" value="ECDYSONE-INDUCED PROTEIN 75B, ISOFORM B"/>
    <property type="match status" value="1"/>
</dbReference>
<keyword evidence="7" id="KW-0675">Receptor</keyword>
<dbReference type="PROSITE" id="PS51030">
    <property type="entry name" value="NUCLEAR_REC_DBD_2"/>
    <property type="match status" value="1"/>
</dbReference>
<keyword evidence="4" id="KW-0805">Transcription regulation</keyword>
<evidence type="ECO:0000256" key="5">
    <source>
        <dbReference type="ARBA" id="ARBA00023125"/>
    </source>
</evidence>
<protein>
    <recommendedName>
        <fullName evidence="9">Nuclear receptor domain-containing protein</fullName>
    </recommendedName>
</protein>
<keyword evidence="1" id="KW-0479">Metal-binding</keyword>
<dbReference type="InterPro" id="IPR035500">
    <property type="entry name" value="NHR-like_dom_sf"/>
</dbReference>
<keyword evidence="3" id="KW-0862">Zinc</keyword>
<evidence type="ECO:0000313" key="11">
    <source>
        <dbReference type="Proteomes" id="UP000192578"/>
    </source>
</evidence>
<comment type="caution">
    <text evidence="10">The sequence shown here is derived from an EMBL/GenBank/DDBJ whole genome shotgun (WGS) entry which is preliminary data.</text>
</comment>
<sequence length="412" mass="47379">MKCQVCGRIATGVHYGVEACEGCKAFFRRIIENGTKYTCNFNDNCVMRLKSCCRACRYRRCLALGMKLNSHRQKLKIGMESEKTTQTDFEDVEPTDDALVPAHSISRKNSATFSWVSSCGESSYTRDCESPEGLSSFLLRHAKILDLSAHRRWATLKAVALATDVVFGGQIDHWTASAERAFRAEYKSMHPTETVMESMLEVFSFHNRGCAQRIRKFASMLPGIAELEPTVQRCLTVDWKWLAFWMMRKTDRVLHHSRCFTCEDCFMTVSTQQLRDSRYWQEEITDSHINTFIFKFCEELNEIGLSQTEKCLLLAVAMFEPAAGCSESKGHHLLQLIHRHYMDVLIEALKQRCSDRLQLHTVCQKLERFFCALKDVCELHRRYVAALETAPRWASPEIVRTRGIPIVLEEVP</sequence>
<keyword evidence="5" id="KW-0238">DNA-binding</keyword>
<evidence type="ECO:0000259" key="9">
    <source>
        <dbReference type="PROSITE" id="PS51030"/>
    </source>
</evidence>
<keyword evidence="6" id="KW-0804">Transcription</keyword>
<dbReference type="GO" id="GO:0004879">
    <property type="term" value="F:nuclear receptor activity"/>
    <property type="evidence" value="ECO:0007669"/>
    <property type="project" value="TreeGrafter"/>
</dbReference>
<evidence type="ECO:0000256" key="1">
    <source>
        <dbReference type="ARBA" id="ARBA00022723"/>
    </source>
</evidence>
<proteinExistence type="predicted"/>
<dbReference type="SMART" id="SM00399">
    <property type="entry name" value="ZnF_C4"/>
    <property type="match status" value="1"/>
</dbReference>
<dbReference type="PRINTS" id="PR00047">
    <property type="entry name" value="STROIDFINGER"/>
</dbReference>
<dbReference type="GO" id="GO:0008270">
    <property type="term" value="F:zinc ion binding"/>
    <property type="evidence" value="ECO:0007669"/>
    <property type="project" value="UniProtKB-KW"/>
</dbReference>
<dbReference type="InterPro" id="IPR050234">
    <property type="entry name" value="Nuclear_hormone_rcpt_NR1"/>
</dbReference>
<evidence type="ECO:0000256" key="6">
    <source>
        <dbReference type="ARBA" id="ARBA00023163"/>
    </source>
</evidence>
<dbReference type="PANTHER" id="PTHR24082">
    <property type="entry name" value="NUCLEAR HORMONE RECEPTOR"/>
    <property type="match status" value="1"/>
</dbReference>
<dbReference type="SUPFAM" id="SSF48508">
    <property type="entry name" value="Nuclear receptor ligand-binding domain"/>
    <property type="match status" value="1"/>
</dbReference>
<gene>
    <name evidence="10" type="ORF">BV898_14966</name>
</gene>
<evidence type="ECO:0000256" key="3">
    <source>
        <dbReference type="ARBA" id="ARBA00022833"/>
    </source>
</evidence>
<dbReference type="Gene3D" id="1.10.565.10">
    <property type="entry name" value="Retinoid X Receptor"/>
    <property type="match status" value="1"/>
</dbReference>
<accession>A0A9X6RK97</accession>
<evidence type="ECO:0000256" key="4">
    <source>
        <dbReference type="ARBA" id="ARBA00023015"/>
    </source>
</evidence>
<dbReference type="InterPro" id="IPR001628">
    <property type="entry name" value="Znf_hrmn_rcpt"/>
</dbReference>